<dbReference type="PANTHER" id="PTHR38101">
    <property type="entry name" value="UPF0307 PROTEIN YJGA"/>
    <property type="match status" value="1"/>
</dbReference>
<comment type="caution">
    <text evidence="6">The sequence shown here is derived from an EMBL/GenBank/DDBJ whole genome shotgun (WGS) entry which is preliminary data.</text>
</comment>
<dbReference type="AlphaFoldDB" id="A0A3N4V720"/>
<dbReference type="InterPro" id="IPR006839">
    <property type="entry name" value="DarP"/>
</dbReference>
<dbReference type="GO" id="GO:0019843">
    <property type="term" value="F:rRNA binding"/>
    <property type="evidence" value="ECO:0007669"/>
    <property type="project" value="UniProtKB-UniRule"/>
</dbReference>
<protein>
    <recommendedName>
        <fullName evidence="5">Dual-action ribosomal maturation protein DarP</fullName>
    </recommendedName>
    <alternativeName>
        <fullName evidence="5">Large ribosomal subunit assembly factor DarP</fullName>
    </alternativeName>
</protein>
<dbReference type="RefSeq" id="WP_124220293.1">
    <property type="nucleotide sequence ID" value="NZ_RKQL01000001.1"/>
</dbReference>
<dbReference type="SUPFAM" id="SSF158710">
    <property type="entry name" value="PSPTO4464-like"/>
    <property type="match status" value="1"/>
</dbReference>
<dbReference type="EMBL" id="RKQL01000001">
    <property type="protein sequence ID" value="RPE72887.1"/>
    <property type="molecule type" value="Genomic_DNA"/>
</dbReference>
<evidence type="ECO:0000313" key="6">
    <source>
        <dbReference type="EMBL" id="RPE72887.1"/>
    </source>
</evidence>
<evidence type="ECO:0000256" key="3">
    <source>
        <dbReference type="ARBA" id="ARBA00022730"/>
    </source>
</evidence>
<reference evidence="6 7" key="1">
    <citation type="submission" date="2018-11" db="EMBL/GenBank/DDBJ databases">
        <title>Genomic Encyclopedia of Type Strains, Phase IV (KMG-IV): sequencing the most valuable type-strain genomes for metagenomic binning, comparative biology and taxonomic classification.</title>
        <authorList>
            <person name="Goeker M."/>
        </authorList>
    </citation>
    <scope>NUCLEOTIDE SEQUENCE [LARGE SCALE GENOMIC DNA]</scope>
    <source>
        <strain evidence="6 7">DSM 101684</strain>
    </source>
</reference>
<comment type="similarity">
    <text evidence="5">Belongs to the DarP family.</text>
</comment>
<dbReference type="PIRSF" id="PIRSF016183">
    <property type="entry name" value="UCP016183"/>
    <property type="match status" value="1"/>
</dbReference>
<comment type="function">
    <text evidence="5">Member of a network of 50S ribosomal subunit biogenesis factors which assembles along the 30S-50S interface, preventing incorrect 23S rRNA structures from forming. Promotes peptidyl transferase center (PTC) maturation.</text>
</comment>
<keyword evidence="7" id="KW-1185">Reference proteome</keyword>
<proteinExistence type="inferred from homology"/>
<dbReference type="CDD" id="cd16331">
    <property type="entry name" value="YjgA-like"/>
    <property type="match status" value="1"/>
</dbReference>
<dbReference type="HAMAP" id="MF_00765">
    <property type="entry name" value="DarP"/>
    <property type="match status" value="1"/>
</dbReference>
<keyword evidence="2 5" id="KW-0690">Ribosome biogenesis</keyword>
<dbReference type="NCBIfam" id="NF003593">
    <property type="entry name" value="PRK05255.1-1"/>
    <property type="match status" value="1"/>
</dbReference>
<dbReference type="GO" id="GO:0043022">
    <property type="term" value="F:ribosome binding"/>
    <property type="evidence" value="ECO:0007669"/>
    <property type="project" value="UniProtKB-UniRule"/>
</dbReference>
<organism evidence="6 7">
    <name type="scientific">Tibeticola sediminis</name>
    <dbReference type="NCBI Taxonomy" id="1917811"/>
    <lineage>
        <taxon>Bacteria</taxon>
        <taxon>Pseudomonadati</taxon>
        <taxon>Pseudomonadota</taxon>
        <taxon>Betaproteobacteria</taxon>
        <taxon>Burkholderiales</taxon>
        <taxon>Comamonadaceae</taxon>
        <taxon>Tibeticola</taxon>
    </lineage>
</organism>
<keyword evidence="4 5" id="KW-0694">RNA-binding</keyword>
<evidence type="ECO:0000256" key="1">
    <source>
        <dbReference type="ARBA" id="ARBA00022490"/>
    </source>
</evidence>
<dbReference type="Gene3D" id="1.10.60.30">
    <property type="entry name" value="PSPTO4464-like domains"/>
    <property type="match status" value="2"/>
</dbReference>
<evidence type="ECO:0000256" key="5">
    <source>
        <dbReference type="HAMAP-Rule" id="MF_00765"/>
    </source>
</evidence>
<evidence type="ECO:0000256" key="4">
    <source>
        <dbReference type="ARBA" id="ARBA00022884"/>
    </source>
</evidence>
<accession>A0A3N4V720</accession>
<dbReference type="GO" id="GO:0005829">
    <property type="term" value="C:cytosol"/>
    <property type="evidence" value="ECO:0007669"/>
    <property type="project" value="TreeGrafter"/>
</dbReference>
<comment type="subcellular location">
    <subcellularLocation>
        <location evidence="5">Cytoplasm</location>
    </subcellularLocation>
    <text evidence="5">Associates with late stage pre-50S ribosomal subunits.</text>
</comment>
<dbReference type="PANTHER" id="PTHR38101:SF1">
    <property type="entry name" value="UPF0307 PROTEIN YJGA"/>
    <property type="match status" value="1"/>
</dbReference>
<name>A0A3N4V720_9BURK</name>
<evidence type="ECO:0000256" key="2">
    <source>
        <dbReference type="ARBA" id="ARBA00022517"/>
    </source>
</evidence>
<dbReference type="InterPro" id="IPR023153">
    <property type="entry name" value="DarP_sf"/>
</dbReference>
<dbReference type="OrthoDB" id="5293604at2"/>
<dbReference type="Pfam" id="PF04751">
    <property type="entry name" value="DarP"/>
    <property type="match status" value="1"/>
</dbReference>
<sequence>MSRKPKRGYFVRGQFIAEGSPEDLELKRELKGTDGASRTELKRESEALQALGTELLTLRADLLEALQLPEKLLEALAEARRITDFEGKRRQMQFVGKLMRGLDAETIAAARAALAEQHQGSAARTQALHEAERWRDRLIESDEAVADWIAAHPGCDTQQLRALVRQARKDAPPESRAAVSQGLAPRHGRAYRELFRWVRDTREGPPDGAE</sequence>
<evidence type="ECO:0000313" key="7">
    <source>
        <dbReference type="Proteomes" id="UP000272193"/>
    </source>
</evidence>
<gene>
    <name evidence="5" type="primary">darP</name>
    <name evidence="6" type="ORF">EDC62_0594</name>
</gene>
<dbReference type="GO" id="GO:1902626">
    <property type="term" value="P:assembly of large subunit precursor of preribosome"/>
    <property type="evidence" value="ECO:0007669"/>
    <property type="project" value="UniProtKB-UniRule"/>
</dbReference>
<keyword evidence="1 5" id="KW-0963">Cytoplasm</keyword>
<keyword evidence="3 5" id="KW-0699">rRNA-binding</keyword>
<dbReference type="Proteomes" id="UP000272193">
    <property type="component" value="Unassembled WGS sequence"/>
</dbReference>